<dbReference type="Proteomes" id="UP001432027">
    <property type="component" value="Unassembled WGS sequence"/>
</dbReference>
<keyword evidence="2" id="KW-0347">Helicase</keyword>
<dbReference type="InterPro" id="IPR027417">
    <property type="entry name" value="P-loop_NTPase"/>
</dbReference>
<name>A0AAV5T8K2_9BILA</name>
<evidence type="ECO:0000313" key="4">
    <source>
        <dbReference type="EMBL" id="GMS88663.1"/>
    </source>
</evidence>
<dbReference type="SUPFAM" id="SSF52540">
    <property type="entry name" value="P-loop containing nucleoside triphosphate hydrolases"/>
    <property type="match status" value="1"/>
</dbReference>
<proteinExistence type="predicted"/>
<dbReference type="Gene3D" id="3.40.50.300">
    <property type="entry name" value="P-loop containing nucleotide triphosphate hydrolases"/>
    <property type="match status" value="1"/>
</dbReference>
<gene>
    <name evidence="4" type="ORF">PENTCL1PPCAC_10838</name>
    <name evidence="5" type="ORF">PENTCL1PPCAC_10840</name>
</gene>
<feature type="non-terminal residue" evidence="5">
    <location>
        <position position="1"/>
    </location>
</feature>
<dbReference type="GO" id="GO:0016787">
    <property type="term" value="F:hydrolase activity"/>
    <property type="evidence" value="ECO:0007669"/>
    <property type="project" value="UniProtKB-KW"/>
</dbReference>
<organism evidence="5 6">
    <name type="scientific">Pristionchus entomophagus</name>
    <dbReference type="NCBI Taxonomy" id="358040"/>
    <lineage>
        <taxon>Eukaryota</taxon>
        <taxon>Metazoa</taxon>
        <taxon>Ecdysozoa</taxon>
        <taxon>Nematoda</taxon>
        <taxon>Chromadorea</taxon>
        <taxon>Rhabditida</taxon>
        <taxon>Rhabditina</taxon>
        <taxon>Diplogasteromorpha</taxon>
        <taxon>Diplogasteroidea</taxon>
        <taxon>Neodiplogasteridae</taxon>
        <taxon>Pristionchus</taxon>
    </lineage>
</organism>
<sequence length="102" mass="11941">TKNKGEDGKRQSHEDDERVGDELDPSLLHDARMELSLASFKLRGRIVRNSIYDDVLKRLRFHIMRRETKLLLRLFERGIGFHHSGMNTKERGAVEILFRSGH</sequence>
<dbReference type="PANTHER" id="PTHR44533">
    <property type="entry name" value="DEAD/H RNA HELICASE, PUTATIVE-RELATED"/>
    <property type="match status" value="1"/>
</dbReference>
<keyword evidence="2" id="KW-0547">Nucleotide-binding</keyword>
<dbReference type="InterPro" id="IPR052431">
    <property type="entry name" value="SKI2_subfamily_helicases"/>
</dbReference>
<keyword evidence="6" id="KW-1185">Reference proteome</keyword>
<protein>
    <submittedName>
        <fullName evidence="5">Uncharacterized protein</fullName>
    </submittedName>
</protein>
<comment type="caution">
    <text evidence="5">The sequence shown here is derived from an EMBL/GenBank/DDBJ whole genome shotgun (WGS) entry which is preliminary data.</text>
</comment>
<keyword evidence="2" id="KW-0067">ATP-binding</keyword>
<evidence type="ECO:0000256" key="1">
    <source>
        <dbReference type="ARBA" id="ARBA00022801"/>
    </source>
</evidence>
<keyword evidence="1" id="KW-0378">Hydrolase</keyword>
<feature type="compositionally biased region" description="Basic and acidic residues" evidence="3">
    <location>
        <begin position="1"/>
        <end position="16"/>
    </location>
</feature>
<evidence type="ECO:0000313" key="6">
    <source>
        <dbReference type="Proteomes" id="UP001432027"/>
    </source>
</evidence>
<dbReference type="GO" id="GO:0005737">
    <property type="term" value="C:cytoplasm"/>
    <property type="evidence" value="ECO:0007669"/>
    <property type="project" value="TreeGrafter"/>
</dbReference>
<accession>A0AAV5T8K2</accession>
<reference evidence="5" key="1">
    <citation type="submission" date="2023-10" db="EMBL/GenBank/DDBJ databases">
        <title>Genome assembly of Pristionchus species.</title>
        <authorList>
            <person name="Yoshida K."/>
            <person name="Sommer R.J."/>
        </authorList>
    </citation>
    <scope>NUCLEOTIDE SEQUENCE</scope>
    <source>
        <strain evidence="5">RS0144</strain>
    </source>
</reference>
<feature type="non-terminal residue" evidence="5">
    <location>
        <position position="102"/>
    </location>
</feature>
<evidence type="ECO:0000313" key="5">
    <source>
        <dbReference type="EMBL" id="GMS88665.1"/>
    </source>
</evidence>
<feature type="region of interest" description="Disordered" evidence="3">
    <location>
        <begin position="1"/>
        <end position="24"/>
    </location>
</feature>
<dbReference type="EMBL" id="BTSX01000003">
    <property type="protein sequence ID" value="GMS88665.1"/>
    <property type="molecule type" value="Genomic_DNA"/>
</dbReference>
<evidence type="ECO:0000256" key="3">
    <source>
        <dbReference type="SAM" id="MobiDB-lite"/>
    </source>
</evidence>
<dbReference type="GO" id="GO:0004386">
    <property type="term" value="F:helicase activity"/>
    <property type="evidence" value="ECO:0007669"/>
    <property type="project" value="UniProtKB-KW"/>
</dbReference>
<dbReference type="EMBL" id="BTSX01000003">
    <property type="protein sequence ID" value="GMS88663.1"/>
    <property type="molecule type" value="Genomic_DNA"/>
</dbReference>
<dbReference type="PANTHER" id="PTHR44533:SF4">
    <property type="entry name" value="DEAD_H RNA HELICASE, PUTATIVE-RELATED"/>
    <property type="match status" value="1"/>
</dbReference>
<dbReference type="AlphaFoldDB" id="A0AAV5T8K2"/>
<evidence type="ECO:0000256" key="2">
    <source>
        <dbReference type="ARBA" id="ARBA00022806"/>
    </source>
</evidence>